<protein>
    <submittedName>
        <fullName evidence="1">Uncharacterized protein conserved in bacteria</fullName>
    </submittedName>
</protein>
<dbReference type="InterPro" id="IPR007434">
    <property type="entry name" value="FemAB-like"/>
</dbReference>
<dbReference type="Pfam" id="PF04339">
    <property type="entry name" value="FemAB_like"/>
    <property type="match status" value="1"/>
</dbReference>
<sequence length="345" mass="39085">MKPDVRIVTSIAEVDRGEWDRLSADRPFASYNWYQFGESVLAPAPRWYVLVYDAGELIARATFWLSRQEQLPLSSAAERLTASLFFRFRPLLLCRSPLADWSGLILPQDSRRAEALRLISMAIVELAAKQRVSFTAFDYLDLPAMHEDWQGLSFLRVDIDDPGTCLTFGQSNFAEYLHGLPKSAYKDYRRHRNQAAARRIEVTVQDRVSDLEEALALVRAVEKRHQSMPKPWARALLEQASGGNTAWLSARQDGRLVGCGLILNDNRVHLATLLGLDYRVEYVYFQLMYAAIENAIAHQARALRGGSGAYPFKEHLGFTLEDNNHLTFSSQGPILQRLGLMLGRP</sequence>
<dbReference type="RefSeq" id="WP_075074271.1">
    <property type="nucleotide sequence ID" value="NZ_DF967972.1"/>
</dbReference>
<keyword evidence="2" id="KW-1185">Reference proteome</keyword>
<evidence type="ECO:0000313" key="2">
    <source>
        <dbReference type="Proteomes" id="UP000055060"/>
    </source>
</evidence>
<dbReference type="AlphaFoldDB" id="A0A0S7BHE4"/>
<dbReference type="InterPro" id="IPR016181">
    <property type="entry name" value="Acyl_CoA_acyltransferase"/>
</dbReference>
<dbReference type="EMBL" id="DF967972">
    <property type="protein sequence ID" value="GAP15069.1"/>
    <property type="molecule type" value="Genomic_DNA"/>
</dbReference>
<dbReference type="STRING" id="360412.LARV_02849"/>
<evidence type="ECO:0000313" key="1">
    <source>
        <dbReference type="EMBL" id="GAP15069.1"/>
    </source>
</evidence>
<reference evidence="1" key="1">
    <citation type="submission" date="2015-07" db="EMBL/GenBank/DDBJ databases">
        <title>Draft Genome Sequences of Anaerolinea thermolimosa IMO-1, Bellilinea caldifistulae GOMI-1, Leptolinea tardivitalis YMTK-2, Levilinea saccharolytica KIBI-1,Longilinea arvoryzae KOME-1, Previously Described as Members of the Anaerolineaceae (Chloroflexi).</title>
        <authorList>
            <person name="Sekiguchi Y."/>
            <person name="Ohashi A."/>
            <person name="Matsuura N."/>
            <person name="Tourlousse M.D."/>
        </authorList>
    </citation>
    <scope>NUCLEOTIDE SEQUENCE [LARGE SCALE GENOMIC DNA]</scope>
    <source>
        <strain evidence="1">KOME-1</strain>
    </source>
</reference>
<proteinExistence type="predicted"/>
<dbReference type="SUPFAM" id="SSF55729">
    <property type="entry name" value="Acyl-CoA N-acyltransferases (Nat)"/>
    <property type="match status" value="1"/>
</dbReference>
<gene>
    <name evidence="1" type="ORF">LARV_02849</name>
</gene>
<dbReference type="Gene3D" id="3.40.630.30">
    <property type="match status" value="1"/>
</dbReference>
<accession>A0A0S7BHE4</accession>
<dbReference type="Proteomes" id="UP000055060">
    <property type="component" value="Unassembled WGS sequence"/>
</dbReference>
<organism evidence="1">
    <name type="scientific">Longilinea arvoryzae</name>
    <dbReference type="NCBI Taxonomy" id="360412"/>
    <lineage>
        <taxon>Bacteria</taxon>
        <taxon>Bacillati</taxon>
        <taxon>Chloroflexota</taxon>
        <taxon>Anaerolineae</taxon>
        <taxon>Anaerolineales</taxon>
        <taxon>Anaerolineaceae</taxon>
        <taxon>Longilinea</taxon>
    </lineage>
</organism>
<name>A0A0S7BHE4_9CHLR</name>